<evidence type="ECO:0000313" key="1">
    <source>
        <dbReference type="EMBL" id="SDH62958.1"/>
    </source>
</evidence>
<accession>A0A1G8DZB8</accession>
<reference evidence="1 2" key="1">
    <citation type="submission" date="2016-10" db="EMBL/GenBank/DDBJ databases">
        <authorList>
            <person name="de Groot N.N."/>
        </authorList>
    </citation>
    <scope>NUCLEOTIDE SEQUENCE [LARGE SCALE GENOMIC DNA]</scope>
    <source>
        <strain evidence="1 2">L 420-91</strain>
    </source>
</reference>
<dbReference type="EMBL" id="FNDE01000038">
    <property type="protein sequence ID" value="SDH62958.1"/>
    <property type="molecule type" value="Genomic_DNA"/>
</dbReference>
<protein>
    <submittedName>
        <fullName evidence="1">Uncharacterized protein</fullName>
    </submittedName>
</protein>
<dbReference type="Proteomes" id="UP000198956">
    <property type="component" value="Unassembled WGS sequence"/>
</dbReference>
<gene>
    <name evidence="1" type="ORF">SAMN04489735_10381</name>
</gene>
<proteinExistence type="predicted"/>
<name>A0A1G8DZB8_ANETH</name>
<evidence type="ECO:0000313" key="2">
    <source>
        <dbReference type="Proteomes" id="UP000198956"/>
    </source>
</evidence>
<sequence>RVLQTQGGINLYSSPLTRLKVLVSVLFWLIHETQVNNAQAVMKS</sequence>
<organism evidence="1 2">
    <name type="scientific">Aneurinibacillus thermoaerophilus</name>
    <dbReference type="NCBI Taxonomy" id="143495"/>
    <lineage>
        <taxon>Bacteria</taxon>
        <taxon>Bacillati</taxon>
        <taxon>Bacillota</taxon>
        <taxon>Bacilli</taxon>
        <taxon>Bacillales</taxon>
        <taxon>Paenibacillaceae</taxon>
        <taxon>Aneurinibacillus group</taxon>
        <taxon>Aneurinibacillus</taxon>
    </lineage>
</organism>
<feature type="non-terminal residue" evidence="1">
    <location>
        <position position="1"/>
    </location>
</feature>
<dbReference type="AlphaFoldDB" id="A0A1G8DZB8"/>